<dbReference type="Proteomes" id="UP001363010">
    <property type="component" value="Unassembled WGS sequence"/>
</dbReference>
<keyword evidence="2" id="KW-1185">Reference proteome</keyword>
<comment type="caution">
    <text evidence="1">The sequence shown here is derived from an EMBL/GenBank/DDBJ whole genome shotgun (WGS) entry which is preliminary data.</text>
</comment>
<accession>A0ABU8WBL0</accession>
<dbReference type="RefSeq" id="WP_340367928.1">
    <property type="nucleotide sequence ID" value="NZ_JBBKZV010000044.1"/>
</dbReference>
<organism evidence="1 2">
    <name type="scientific">Variovorax humicola</name>
    <dbReference type="NCBI Taxonomy" id="1769758"/>
    <lineage>
        <taxon>Bacteria</taxon>
        <taxon>Pseudomonadati</taxon>
        <taxon>Pseudomonadota</taxon>
        <taxon>Betaproteobacteria</taxon>
        <taxon>Burkholderiales</taxon>
        <taxon>Comamonadaceae</taxon>
        <taxon>Variovorax</taxon>
    </lineage>
</organism>
<protein>
    <submittedName>
        <fullName evidence="1">Uncharacterized protein</fullName>
    </submittedName>
</protein>
<sequence length="128" mass="13928">MGASLERIPVDHRVGIGDRAQHADRGGGIPSSRCRPSYCCSNPCEADVRRMLKTADEIQAEVSRLIQESDVVKSDGEHVHVSRPVLLPPCAEQDGCNWTMRTFGNASAYQPEVAQALAAVQAKWNLNA</sequence>
<name>A0ABU8WBL0_9BURK</name>
<evidence type="ECO:0000313" key="2">
    <source>
        <dbReference type="Proteomes" id="UP001363010"/>
    </source>
</evidence>
<dbReference type="EMBL" id="JBBKZV010000044">
    <property type="protein sequence ID" value="MEJ8826893.1"/>
    <property type="molecule type" value="Genomic_DNA"/>
</dbReference>
<reference evidence="1 2" key="1">
    <citation type="submission" date="2024-03" db="EMBL/GenBank/DDBJ databases">
        <title>Novel species of the genus Variovorax.</title>
        <authorList>
            <person name="Liu Q."/>
            <person name="Xin Y.-H."/>
        </authorList>
    </citation>
    <scope>NUCLEOTIDE SEQUENCE [LARGE SCALE GENOMIC DNA]</scope>
    <source>
        <strain evidence="1 2">KACC 18501</strain>
    </source>
</reference>
<gene>
    <name evidence="1" type="ORF">WKW80_33655</name>
</gene>
<proteinExistence type="predicted"/>
<evidence type="ECO:0000313" key="1">
    <source>
        <dbReference type="EMBL" id="MEJ8826893.1"/>
    </source>
</evidence>